<feature type="transmembrane region" description="Helical" evidence="1">
    <location>
        <begin position="187"/>
        <end position="210"/>
    </location>
</feature>
<keyword evidence="3" id="KW-1185">Reference proteome</keyword>
<evidence type="ECO:0008006" key="4">
    <source>
        <dbReference type="Google" id="ProtNLM"/>
    </source>
</evidence>
<gene>
    <name evidence="2" type="ORF">J3R30DRAFT_3708132</name>
</gene>
<feature type="transmembrane region" description="Helical" evidence="1">
    <location>
        <begin position="147"/>
        <end position="166"/>
    </location>
</feature>
<keyword evidence="1" id="KW-0812">Transmembrane</keyword>
<dbReference type="Proteomes" id="UP001150266">
    <property type="component" value="Unassembled WGS sequence"/>
</dbReference>
<comment type="caution">
    <text evidence="2">The sequence shown here is derived from an EMBL/GenBank/DDBJ whole genome shotgun (WGS) entry which is preliminary data.</text>
</comment>
<protein>
    <recommendedName>
        <fullName evidence="4">Transmembrane protein</fullName>
    </recommendedName>
</protein>
<evidence type="ECO:0000256" key="1">
    <source>
        <dbReference type="SAM" id="Phobius"/>
    </source>
</evidence>
<keyword evidence="1" id="KW-0472">Membrane</keyword>
<evidence type="ECO:0000313" key="3">
    <source>
        <dbReference type="Proteomes" id="UP001150266"/>
    </source>
</evidence>
<feature type="transmembrane region" description="Helical" evidence="1">
    <location>
        <begin position="216"/>
        <end position="236"/>
    </location>
</feature>
<name>A0A9W9A3Y2_9AGAR</name>
<dbReference type="OrthoDB" id="2993818at2759"/>
<reference evidence="2" key="1">
    <citation type="submission" date="2022-08" db="EMBL/GenBank/DDBJ databases">
        <title>A Global Phylogenomic Analysis of the Shiitake Genus Lentinula.</title>
        <authorList>
            <consortium name="DOE Joint Genome Institute"/>
            <person name="Sierra-Patev S."/>
            <person name="Min B."/>
            <person name="Naranjo-Ortiz M."/>
            <person name="Looney B."/>
            <person name="Konkel Z."/>
            <person name="Slot J.C."/>
            <person name="Sakamoto Y."/>
            <person name="Steenwyk J.L."/>
            <person name="Rokas A."/>
            <person name="Carro J."/>
            <person name="Camarero S."/>
            <person name="Ferreira P."/>
            <person name="Molpeceres G."/>
            <person name="Ruiz-Duenas F.J."/>
            <person name="Serrano A."/>
            <person name="Henrissat B."/>
            <person name="Drula E."/>
            <person name="Hughes K.W."/>
            <person name="Mata J.L."/>
            <person name="Ishikawa N.K."/>
            <person name="Vargas-Isla R."/>
            <person name="Ushijima S."/>
            <person name="Smith C.A."/>
            <person name="Ahrendt S."/>
            <person name="Andreopoulos W."/>
            <person name="He G."/>
            <person name="Labutti K."/>
            <person name="Lipzen A."/>
            <person name="Ng V."/>
            <person name="Riley R."/>
            <person name="Sandor L."/>
            <person name="Barry K."/>
            <person name="Martinez A.T."/>
            <person name="Xiao Y."/>
            <person name="Gibbons J.G."/>
            <person name="Terashima K."/>
            <person name="Grigoriev I.V."/>
            <person name="Hibbett D.S."/>
        </authorList>
    </citation>
    <scope>NUCLEOTIDE SEQUENCE</scope>
    <source>
        <strain evidence="2">JLM2183</strain>
    </source>
</reference>
<proteinExistence type="predicted"/>
<evidence type="ECO:0000313" key="2">
    <source>
        <dbReference type="EMBL" id="KAJ4473045.1"/>
    </source>
</evidence>
<organism evidence="2 3">
    <name type="scientific">Lentinula aciculospora</name>
    <dbReference type="NCBI Taxonomy" id="153920"/>
    <lineage>
        <taxon>Eukaryota</taxon>
        <taxon>Fungi</taxon>
        <taxon>Dikarya</taxon>
        <taxon>Basidiomycota</taxon>
        <taxon>Agaricomycotina</taxon>
        <taxon>Agaricomycetes</taxon>
        <taxon>Agaricomycetidae</taxon>
        <taxon>Agaricales</taxon>
        <taxon>Marasmiineae</taxon>
        <taxon>Omphalotaceae</taxon>
        <taxon>Lentinula</taxon>
    </lineage>
</organism>
<feature type="transmembrane region" description="Helical" evidence="1">
    <location>
        <begin position="6"/>
        <end position="25"/>
    </location>
</feature>
<feature type="transmembrane region" description="Helical" evidence="1">
    <location>
        <begin position="110"/>
        <end position="131"/>
    </location>
</feature>
<feature type="transmembrane region" description="Helical" evidence="1">
    <location>
        <begin position="37"/>
        <end position="60"/>
    </location>
</feature>
<keyword evidence="1" id="KW-1133">Transmembrane helix</keyword>
<accession>A0A9W9A3Y2</accession>
<sequence>MLIASWTNLVLYTCEALLCAYFLFFSTHKIERGAITFALVALLVDTVGTVAVCCGTVVAFESVLPNEVELSKHWSTLLTVIATYLASVLEQSYFLKRYWTISRNRTTTSILALMIFSNAALAIIITTFFVVNPVSDTTLYLEEDTPLASAAIMATTDISLAIVTIWKLKSVRTSRNATQALLHKFCFYVGVYGCVTVLSTSMLLVLWLFNLDGYTFVFHILGRIYTLTAFVNVLLVSEWRAEVAKDPAAFRPRSRVSSRLTAIVGNTEPITQGLTISFESPKSSVPPHI</sequence>
<dbReference type="EMBL" id="JAOTPV010000018">
    <property type="protein sequence ID" value="KAJ4473045.1"/>
    <property type="molecule type" value="Genomic_DNA"/>
</dbReference>
<dbReference type="AlphaFoldDB" id="A0A9W9A3Y2"/>
<feature type="transmembrane region" description="Helical" evidence="1">
    <location>
        <begin position="72"/>
        <end position="89"/>
    </location>
</feature>